<dbReference type="Pfam" id="PF14401">
    <property type="entry name" value="RLAN"/>
    <property type="match status" value="1"/>
</dbReference>
<dbReference type="KEGG" id="btho:Btheta7330_01740"/>
<reference evidence="13 20" key="3">
    <citation type="submission" date="2021-06" db="EMBL/GenBank/DDBJ databases">
        <title>Interrogation of the integrated mobile genetic elements in gut-associated Bacteroides with a consensus prediction approach.</title>
        <authorList>
            <person name="Campbell D.E."/>
            <person name="Leigh J.R."/>
            <person name="Kim T."/>
            <person name="England W."/>
            <person name="Whitaker R.J."/>
            <person name="Degnan P.H."/>
        </authorList>
    </citation>
    <scope>NUCLEOTIDE SEQUENCE [LARGE SCALE GENOMIC DNA]</scope>
    <source>
        <strain evidence="14">VPI-3443</strain>
        <strain evidence="13 20">WAL8669</strain>
    </source>
</reference>
<comment type="pathway">
    <text evidence="1">Purine metabolism; IMP biosynthesis via de novo pathway; 5-amino-1-(5-phospho-D-ribosyl)imidazole-4-carboxamide from 5-amino-1-(5-phospho-D-ribosyl)imidazole-4-carboxylate: step 1/2.</text>
</comment>
<evidence type="ECO:0000313" key="21">
    <source>
        <dbReference type="Proteomes" id="UP001217776"/>
    </source>
</evidence>
<evidence type="ECO:0000313" key="20">
    <source>
        <dbReference type="Proteomes" id="UP001156218"/>
    </source>
</evidence>
<evidence type="ECO:0000313" key="13">
    <source>
        <dbReference type="EMBL" id="UYU65012.1"/>
    </source>
</evidence>
<dbReference type="DNASU" id="1072796"/>
<dbReference type="GO" id="GO:0005737">
    <property type="term" value="C:cytoplasm"/>
    <property type="evidence" value="ECO:0007669"/>
    <property type="project" value="TreeGrafter"/>
</dbReference>
<dbReference type="SMR" id="A0A0P0EYS4"/>
<dbReference type="GO" id="GO:0004639">
    <property type="term" value="F:phosphoribosylaminoimidazolesuccinocarboxamide synthase activity"/>
    <property type="evidence" value="ECO:0007669"/>
    <property type="project" value="UniProtKB-EC"/>
</dbReference>
<evidence type="ECO:0000256" key="5">
    <source>
        <dbReference type="PROSITE-ProRule" id="PRU00409"/>
    </source>
</evidence>
<evidence type="ECO:0000313" key="17">
    <source>
        <dbReference type="Proteomes" id="UP000440614"/>
    </source>
</evidence>
<evidence type="ECO:0000256" key="2">
    <source>
        <dbReference type="ARBA" id="ARBA00010190"/>
    </source>
</evidence>
<dbReference type="EMBL" id="CP083685">
    <property type="protein sequence ID" value="UYU92535.1"/>
    <property type="molecule type" value="Genomic_DNA"/>
</dbReference>
<dbReference type="Gene3D" id="3.30.470.20">
    <property type="entry name" value="ATP-grasp fold, B domain"/>
    <property type="match status" value="1"/>
</dbReference>
<organism evidence="11 21">
    <name type="scientific">Bacteroides thetaiotaomicron</name>
    <dbReference type="NCBI Taxonomy" id="818"/>
    <lineage>
        <taxon>Bacteria</taxon>
        <taxon>Pseudomonadati</taxon>
        <taxon>Bacteroidota</taxon>
        <taxon>Bacteroidia</taxon>
        <taxon>Bacteroidales</taxon>
        <taxon>Bacteroidaceae</taxon>
        <taxon>Bacteroides</taxon>
    </lineage>
</organism>
<evidence type="ECO:0000313" key="15">
    <source>
        <dbReference type="Proteomes" id="UP000284785"/>
    </source>
</evidence>
<proteinExistence type="inferred from homology"/>
<dbReference type="InterPro" id="IPR013815">
    <property type="entry name" value="ATP_grasp_subdomain_1"/>
</dbReference>
<dbReference type="GO" id="GO:0008716">
    <property type="term" value="F:D-alanine-D-alanine ligase activity"/>
    <property type="evidence" value="ECO:0007669"/>
    <property type="project" value="InterPro"/>
</dbReference>
<dbReference type="RefSeq" id="WP_008764821.1">
    <property type="nucleotide sequence ID" value="NZ_BAABXH010000001.1"/>
</dbReference>
<sequence>MNNVLILLDNPDDWKPYCETKSILTVSDYLKNKPVEKDRKLVINLSNDYSYNSEGYYCSLLAQTRGQRVIPDVDIINKLETGTGIRMDRSLQALCYQWIQKNGIKSDIWYLNIYFGKCREKGLERVARFIFENYPCPLLRVALNTHPKNQIESIQFLPLNRLDDEEQDFFANTLDNFNKKIWRAPKSAKAPRYSLAVLIDPKEKFPPSNKGALHKLSEVAKKMNIHVEMITEDDAMRLLEFDALFIRTTTSLNHYTFHLSQLAAQNGMVVIDDPLSIIRCTNKVYLKELFEKERIPAPKSTLIFQSNENSFEQISEQVGAPFILKIPDGSYSIGMKKVSNEEELKTSLELLFEKSAILLAQAFTPTEFDWRVGLLNGVPLYACKYYMAKGHWQIYCHYDSGRSRCGLVDTIPIYQVPRVVLDTAIKAANLIGKGLYGVDLKMVDDKAYVIEINDNPSIDHELEDAIIGDEMYYRLLNHFEQALEMKHY</sequence>
<dbReference type="InterPro" id="IPR011095">
    <property type="entry name" value="Dala_Dala_lig_C"/>
</dbReference>
<dbReference type="EMBL" id="WCSY01000010">
    <property type="protein sequence ID" value="KAB4312527.1"/>
    <property type="molecule type" value="Genomic_DNA"/>
</dbReference>
<evidence type="ECO:0000256" key="3">
    <source>
        <dbReference type="ARBA" id="ARBA00012217"/>
    </source>
</evidence>
<dbReference type="Proteomes" id="UP001156218">
    <property type="component" value="Chromosome"/>
</dbReference>
<reference evidence="11" key="4">
    <citation type="submission" date="2022-10" db="EMBL/GenBank/DDBJ databases">
        <title>Human gut microbiome strain richness.</title>
        <authorList>
            <person name="Chen-Liaw A."/>
        </authorList>
    </citation>
    <scope>NUCLEOTIDE SEQUENCE</scope>
    <source>
        <strain evidence="11">1001283st1_A3_1001283B150304_161114</strain>
    </source>
</reference>
<dbReference type="Proteomes" id="UP001217776">
    <property type="component" value="Unassembled WGS sequence"/>
</dbReference>
<accession>C6ISI6</accession>
<dbReference type="Proteomes" id="UP000436858">
    <property type="component" value="Unassembled WGS sequence"/>
</dbReference>
<dbReference type="EMBL" id="WCSB01000014">
    <property type="protein sequence ID" value="KAB4450602.1"/>
    <property type="molecule type" value="Genomic_DNA"/>
</dbReference>
<dbReference type="GeneID" id="60927457"/>
<dbReference type="EMBL" id="JAQNVG010000007">
    <property type="protein sequence ID" value="MDC2235328.1"/>
    <property type="molecule type" value="Genomic_DNA"/>
</dbReference>
<evidence type="ECO:0000259" key="6">
    <source>
        <dbReference type="PROSITE" id="PS50975"/>
    </source>
</evidence>
<keyword evidence="4 12" id="KW-0436">Ligase</keyword>
<evidence type="ECO:0000313" key="18">
    <source>
        <dbReference type="Proteomes" id="UP000460317"/>
    </source>
</evidence>
<accession>A0A0P0EYS4</accession>
<keyword evidence="5" id="KW-0547">Nucleotide-binding</keyword>
<dbReference type="PANTHER" id="PTHR43700">
    <property type="entry name" value="PHOSPHORIBOSYLAMINOIMIDAZOLE-SUCCINOCARBOXAMIDE SYNTHASE"/>
    <property type="match status" value="1"/>
</dbReference>
<dbReference type="Gene3D" id="3.30.1490.20">
    <property type="entry name" value="ATP-grasp fold, A domain"/>
    <property type="match status" value="1"/>
</dbReference>
<evidence type="ECO:0000313" key="8">
    <source>
        <dbReference type="EMBL" id="KAB4450602.1"/>
    </source>
</evidence>
<dbReference type="InterPro" id="IPR025839">
    <property type="entry name" value="RLAN_dom"/>
</dbReference>
<reference evidence="12 15" key="1">
    <citation type="submission" date="2018-08" db="EMBL/GenBank/DDBJ databases">
        <title>A genome reference for cultivated species of the human gut microbiota.</title>
        <authorList>
            <person name="Zou Y."/>
            <person name="Xue W."/>
            <person name="Luo G."/>
        </authorList>
    </citation>
    <scope>NUCLEOTIDE SEQUENCE [LARGE SCALE GENOMIC DNA]</scope>
    <source>
        <strain evidence="12 15">AM30-26</strain>
    </source>
</reference>
<evidence type="ECO:0000313" key="9">
    <source>
        <dbReference type="EMBL" id="KAB4471681.1"/>
    </source>
</evidence>
<feature type="domain" description="ATP-grasp" evidence="6">
    <location>
        <begin position="287"/>
        <end position="480"/>
    </location>
</feature>
<dbReference type="EMBL" id="CP083680">
    <property type="protein sequence ID" value="UYU65012.1"/>
    <property type="molecule type" value="Genomic_DNA"/>
</dbReference>
<name>A0A0P0EYS4_BACT4</name>
<reference evidence="16 17" key="2">
    <citation type="journal article" date="2019" name="Nat. Med.">
        <title>A library of human gut bacterial isolates paired with longitudinal multiomics data enables mechanistic microbiome research.</title>
        <authorList>
            <person name="Poyet M."/>
            <person name="Groussin M."/>
            <person name="Gibbons S.M."/>
            <person name="Avila-Pacheco J."/>
            <person name="Jiang X."/>
            <person name="Kearney S.M."/>
            <person name="Perrotta A.R."/>
            <person name="Berdy B."/>
            <person name="Zhao S."/>
            <person name="Lieberman T.D."/>
            <person name="Swanson P.K."/>
            <person name="Smith M."/>
            <person name="Roesemann S."/>
            <person name="Alexander J.E."/>
            <person name="Rich S.A."/>
            <person name="Livny J."/>
            <person name="Vlamakis H."/>
            <person name="Clish C."/>
            <person name="Bullock K."/>
            <person name="Deik A."/>
            <person name="Scott J."/>
            <person name="Pierce K.A."/>
            <person name="Xavier R.J."/>
            <person name="Alm E.J."/>
        </authorList>
    </citation>
    <scope>NUCLEOTIDE SEQUENCE [LARGE SCALE GENOMIC DNA]</scope>
    <source>
        <strain evidence="9 19">BIOML-A156</strain>
        <strain evidence="10 16">BIOML-A162</strain>
        <strain evidence="8 18">BIOML-A165</strain>
        <strain evidence="7 17">BIOML-A188</strain>
    </source>
</reference>
<evidence type="ECO:0000313" key="16">
    <source>
        <dbReference type="Proteomes" id="UP000436858"/>
    </source>
</evidence>
<dbReference type="GO" id="GO:0006189">
    <property type="term" value="P:'de novo' IMP biosynthetic process"/>
    <property type="evidence" value="ECO:0007669"/>
    <property type="project" value="TreeGrafter"/>
</dbReference>
<dbReference type="Proteomes" id="UP000284785">
    <property type="component" value="Unassembled WGS sequence"/>
</dbReference>
<dbReference type="EMBL" id="WCRS01000013">
    <property type="protein sequence ID" value="KAB4471681.1"/>
    <property type="molecule type" value="Genomic_DNA"/>
</dbReference>
<dbReference type="InterPro" id="IPR011761">
    <property type="entry name" value="ATP-grasp"/>
</dbReference>
<evidence type="ECO:0000313" key="14">
    <source>
        <dbReference type="EMBL" id="UYU92535.1"/>
    </source>
</evidence>
<dbReference type="Proteomes" id="UP000488521">
    <property type="component" value="Unassembled WGS sequence"/>
</dbReference>
<evidence type="ECO:0000313" key="7">
    <source>
        <dbReference type="EMBL" id="KAB4312527.1"/>
    </source>
</evidence>
<dbReference type="OMA" id="HHTYRFA"/>
<evidence type="ECO:0000313" key="10">
    <source>
        <dbReference type="EMBL" id="KAB4485009.1"/>
    </source>
</evidence>
<dbReference type="GO" id="GO:0005524">
    <property type="term" value="F:ATP binding"/>
    <property type="evidence" value="ECO:0007669"/>
    <property type="project" value="UniProtKB-UniRule"/>
</dbReference>
<dbReference type="Proteomes" id="UP000460317">
    <property type="component" value="Unassembled WGS sequence"/>
</dbReference>
<dbReference type="FunFam" id="3.30.1490.20:FF:000024">
    <property type="entry name" value="Ribosomal protein S6 modification enzyme"/>
    <property type="match status" value="1"/>
</dbReference>
<dbReference type="Proteomes" id="UP000440614">
    <property type="component" value="Unassembled WGS sequence"/>
</dbReference>
<comment type="similarity">
    <text evidence="2">Belongs to the SAICAR synthetase family.</text>
</comment>
<dbReference type="GO" id="GO:0046872">
    <property type="term" value="F:metal ion binding"/>
    <property type="evidence" value="ECO:0007669"/>
    <property type="project" value="InterPro"/>
</dbReference>
<evidence type="ECO:0000313" key="12">
    <source>
        <dbReference type="EMBL" id="RHD87955.1"/>
    </source>
</evidence>
<protein>
    <recommendedName>
        <fullName evidence="3">phosphoribosylaminoimidazolesuccinocarboxamide synthase</fullName>
        <ecNumber evidence="3">6.3.2.6</ecNumber>
    </recommendedName>
</protein>
<dbReference type="EC" id="6.3.2.6" evidence="3"/>
<evidence type="ECO:0000313" key="19">
    <source>
        <dbReference type="Proteomes" id="UP000488521"/>
    </source>
</evidence>
<gene>
    <name evidence="12" type="ORF">DW780_12885</name>
    <name evidence="9" type="ORF">GAN59_16930</name>
    <name evidence="10" type="ORF">GAN91_05765</name>
    <name evidence="8" type="ORF">GAN93_15255</name>
    <name evidence="7" type="ORF">GAO51_11650</name>
    <name evidence="13" type="ORF">KQP68_15650</name>
    <name evidence="14" type="ORF">KQP74_07860</name>
    <name evidence="11" type="ORF">PO127_06125</name>
</gene>
<evidence type="ECO:0000313" key="11">
    <source>
        <dbReference type="EMBL" id="MDC2235328.1"/>
    </source>
</evidence>
<dbReference type="AlphaFoldDB" id="A0A0P0EYS4"/>
<keyword evidence="5" id="KW-0067">ATP-binding</keyword>
<evidence type="ECO:0000256" key="1">
    <source>
        <dbReference type="ARBA" id="ARBA00004672"/>
    </source>
</evidence>
<dbReference type="Proteomes" id="UP001162960">
    <property type="component" value="Chromosome"/>
</dbReference>
<dbReference type="EMBL" id="WCRY01000004">
    <property type="protein sequence ID" value="KAB4485009.1"/>
    <property type="molecule type" value="Genomic_DNA"/>
</dbReference>
<dbReference type="SUPFAM" id="SSF56059">
    <property type="entry name" value="Glutathione synthetase ATP-binding domain-like"/>
    <property type="match status" value="1"/>
</dbReference>
<dbReference type="FunFam" id="3.30.470.20:FF:000052">
    <property type="entry name" value="Ribosomal protein S6 modification enzyme"/>
    <property type="match status" value="1"/>
</dbReference>
<dbReference type="EMBL" id="QSJP01000010">
    <property type="protein sequence ID" value="RHD87955.1"/>
    <property type="molecule type" value="Genomic_DNA"/>
</dbReference>
<dbReference type="PROSITE" id="PS50975">
    <property type="entry name" value="ATP_GRASP"/>
    <property type="match status" value="1"/>
</dbReference>
<evidence type="ECO:0000256" key="4">
    <source>
        <dbReference type="ARBA" id="ARBA00022598"/>
    </source>
</evidence>
<dbReference type="Pfam" id="PF07478">
    <property type="entry name" value="Dala_Dala_lig_C"/>
    <property type="match status" value="1"/>
</dbReference>
<dbReference type="PANTHER" id="PTHR43700:SF1">
    <property type="entry name" value="PHOSPHORIBOSYLAMINOIMIDAZOLE-SUCCINOCARBOXAMIDE SYNTHASE"/>
    <property type="match status" value="1"/>
</dbReference>